<dbReference type="InterPro" id="IPR003789">
    <property type="entry name" value="Asn/Gln_tRNA_amidoTrase-B-like"/>
</dbReference>
<dbReference type="GO" id="GO:0016884">
    <property type="term" value="F:carbon-nitrogen ligase activity, with glutamine as amido-N-donor"/>
    <property type="evidence" value="ECO:0007669"/>
    <property type="project" value="InterPro"/>
</dbReference>
<dbReference type="OrthoDB" id="9794041at2"/>
<dbReference type="EMBL" id="FWWY01000001">
    <property type="protein sequence ID" value="SMC02510.1"/>
    <property type="molecule type" value="Genomic_DNA"/>
</dbReference>
<accession>A0A1W1W8Z4</accession>
<dbReference type="PANTHER" id="PTHR28055">
    <property type="entry name" value="ALTERED INHERITANCE OF MITOCHONDRIA PROTEIN 41, MITOCHONDRIAL"/>
    <property type="match status" value="1"/>
</dbReference>
<protein>
    <recommendedName>
        <fullName evidence="3">GatB/YqeY domain-containing protein</fullName>
    </recommendedName>
</protein>
<sequence>MSLREQLNEDLKSAMRAKDQARLSVIRSIKAGILAQETRSERTTLDDEGILQVIVKEIKERKDANSEFEKAGRQDLVEKNLKEIEILSSYLPEPLSEDELAQLIDAAITACGATSPKDMGKVMAIVNPQIRGRADGRHVADLVKARLSR</sequence>
<organism evidence="1 2">
    <name type="scientific">Sulfobacillus thermosulfidooxidans (strain DSM 9293 / VKM B-1269 / AT-1)</name>
    <dbReference type="NCBI Taxonomy" id="929705"/>
    <lineage>
        <taxon>Bacteria</taxon>
        <taxon>Bacillati</taxon>
        <taxon>Bacillota</taxon>
        <taxon>Clostridia</taxon>
        <taxon>Eubacteriales</taxon>
        <taxon>Clostridiales Family XVII. Incertae Sedis</taxon>
        <taxon>Sulfobacillus</taxon>
    </lineage>
</organism>
<dbReference type="RefSeq" id="WP_020376502.1">
    <property type="nucleotide sequence ID" value="NZ_FWWY01000001.1"/>
</dbReference>
<dbReference type="InterPro" id="IPR042184">
    <property type="entry name" value="YqeY/Aim41_N"/>
</dbReference>
<evidence type="ECO:0008006" key="3">
    <source>
        <dbReference type="Google" id="ProtNLM"/>
    </source>
</evidence>
<proteinExistence type="predicted"/>
<reference evidence="2" key="1">
    <citation type="submission" date="2017-04" db="EMBL/GenBank/DDBJ databases">
        <authorList>
            <person name="Varghese N."/>
            <person name="Submissions S."/>
        </authorList>
    </citation>
    <scope>NUCLEOTIDE SEQUENCE [LARGE SCALE GENOMIC DNA]</scope>
    <source>
        <strain evidence="2">DSM 9293</strain>
    </source>
</reference>
<dbReference type="Gene3D" id="1.10.1510.10">
    <property type="entry name" value="Uncharacterised protein YqeY/AIM41 PF09424, N-terminal domain"/>
    <property type="match status" value="1"/>
</dbReference>
<dbReference type="AlphaFoldDB" id="A0A1W1W8Z4"/>
<dbReference type="InterPro" id="IPR019004">
    <property type="entry name" value="YqeY/Aim41"/>
</dbReference>
<dbReference type="STRING" id="28034.BFX07_04715"/>
<dbReference type="InterPro" id="IPR023168">
    <property type="entry name" value="GatB_Yqey_C_2"/>
</dbReference>
<evidence type="ECO:0000313" key="1">
    <source>
        <dbReference type="EMBL" id="SMC02510.1"/>
    </source>
</evidence>
<keyword evidence="2" id="KW-1185">Reference proteome</keyword>
<gene>
    <name evidence="1" type="ORF">SAMN00768000_0630</name>
</gene>
<dbReference type="Gene3D" id="1.10.10.410">
    <property type="match status" value="1"/>
</dbReference>
<dbReference type="SUPFAM" id="SSF89095">
    <property type="entry name" value="GatB/YqeY motif"/>
    <property type="match status" value="1"/>
</dbReference>
<dbReference type="Pfam" id="PF09424">
    <property type="entry name" value="YqeY"/>
    <property type="match status" value="1"/>
</dbReference>
<name>A0A1W1W8Z4_SULTA</name>
<dbReference type="Proteomes" id="UP000192660">
    <property type="component" value="Unassembled WGS sequence"/>
</dbReference>
<evidence type="ECO:0000313" key="2">
    <source>
        <dbReference type="Proteomes" id="UP000192660"/>
    </source>
</evidence>
<dbReference type="PANTHER" id="PTHR28055:SF1">
    <property type="entry name" value="ALTERED INHERITANCE OF MITOCHONDRIA PROTEIN 41, MITOCHONDRIAL"/>
    <property type="match status" value="1"/>
</dbReference>